<feature type="domain" description="DUF5107" evidence="1">
    <location>
        <begin position="39"/>
        <end position="88"/>
    </location>
</feature>
<accession>A0ABU3SS02</accession>
<evidence type="ECO:0000259" key="1">
    <source>
        <dbReference type="Pfam" id="PF17128"/>
    </source>
</evidence>
<dbReference type="InterPro" id="IPR033396">
    <property type="entry name" value="DUF5107"/>
</dbReference>
<name>A0ABU3SS02_9ALTE</name>
<evidence type="ECO:0000313" key="3">
    <source>
        <dbReference type="Proteomes" id="UP001247805"/>
    </source>
</evidence>
<dbReference type="RefSeq" id="WP_316024477.1">
    <property type="nucleotide sequence ID" value="NZ_JAWDIO010000002.1"/>
</dbReference>
<dbReference type="EMBL" id="JAWDIO010000002">
    <property type="protein sequence ID" value="MDU0352769.1"/>
    <property type="molecule type" value="Genomic_DNA"/>
</dbReference>
<reference evidence="2 3" key="1">
    <citation type="submission" date="2023-10" db="EMBL/GenBank/DDBJ databases">
        <title>Glaciecola aquimarina strain GGW-M5 nov., isolated from a coastal seawater.</title>
        <authorList>
            <person name="Bayburt H."/>
            <person name="Kim J.M."/>
            <person name="Choi B.J."/>
            <person name="Jeon C.O."/>
        </authorList>
    </citation>
    <scope>NUCLEOTIDE SEQUENCE [LARGE SCALE GENOMIC DNA]</scope>
    <source>
        <strain evidence="2 3">KCTC 32108</strain>
    </source>
</reference>
<gene>
    <name evidence="2" type="ORF">RS130_01485</name>
</gene>
<keyword evidence="3" id="KW-1185">Reference proteome</keyword>
<protein>
    <submittedName>
        <fullName evidence="2">DUF5107 domain-containing protein</fullName>
    </submittedName>
</protein>
<organism evidence="2 3">
    <name type="scientific">Paraglaciecola aquimarina</name>
    <dbReference type="NCBI Taxonomy" id="1235557"/>
    <lineage>
        <taxon>Bacteria</taxon>
        <taxon>Pseudomonadati</taxon>
        <taxon>Pseudomonadota</taxon>
        <taxon>Gammaproteobacteria</taxon>
        <taxon>Alteromonadales</taxon>
        <taxon>Alteromonadaceae</taxon>
        <taxon>Paraglaciecola</taxon>
    </lineage>
</organism>
<comment type="caution">
    <text evidence="2">The sequence shown here is derived from an EMBL/GenBank/DDBJ whole genome shotgun (WGS) entry which is preliminary data.</text>
</comment>
<dbReference type="Pfam" id="PF17128">
    <property type="entry name" value="DUF5107"/>
    <property type="match status" value="1"/>
</dbReference>
<proteinExistence type="predicted"/>
<evidence type="ECO:0000313" key="2">
    <source>
        <dbReference type="EMBL" id="MDU0352769.1"/>
    </source>
</evidence>
<dbReference type="Proteomes" id="UP001247805">
    <property type="component" value="Unassembled WGS sequence"/>
</dbReference>
<sequence>MSTITINRHTLSIPTYGLGEPEKNPMFFEKRVYQGSSGKVYPLPFIDKVLDEKKEKEYDAVQIENDFIRLVMLPEIGGRIFSGQDKRNNDFNFFTSKKKLSQP</sequence>